<evidence type="ECO:0000256" key="4">
    <source>
        <dbReference type="ARBA" id="ARBA00023172"/>
    </source>
</evidence>
<dbReference type="Gene3D" id="2.40.50.140">
    <property type="entry name" value="Nucleic acid-binding proteins"/>
    <property type="match status" value="1"/>
</dbReference>
<evidence type="ECO:0000313" key="9">
    <source>
        <dbReference type="Proteomes" id="UP000178197"/>
    </source>
</evidence>
<dbReference type="InterPro" id="IPR037278">
    <property type="entry name" value="ARFGAP/RecO"/>
</dbReference>
<evidence type="ECO:0000256" key="1">
    <source>
        <dbReference type="ARBA" id="ARBA00007452"/>
    </source>
</evidence>
<dbReference type="PANTHER" id="PTHR33991">
    <property type="entry name" value="DNA REPAIR PROTEIN RECO"/>
    <property type="match status" value="1"/>
</dbReference>
<evidence type="ECO:0000256" key="2">
    <source>
        <dbReference type="ARBA" id="ARBA00021310"/>
    </source>
</evidence>
<organism evidence="8 9">
    <name type="scientific">Candidatus Yanofskybacteria bacterium RIFCSPHIGHO2_02_FULL_43_15c</name>
    <dbReference type="NCBI Taxonomy" id="1802679"/>
    <lineage>
        <taxon>Bacteria</taxon>
        <taxon>Candidatus Yanofskyibacteriota</taxon>
    </lineage>
</organism>
<dbReference type="Gene3D" id="1.20.1440.120">
    <property type="entry name" value="Recombination protein O, C-terminal domain"/>
    <property type="match status" value="1"/>
</dbReference>
<evidence type="ECO:0000256" key="6">
    <source>
        <dbReference type="ARBA" id="ARBA00033409"/>
    </source>
</evidence>
<evidence type="ECO:0000256" key="5">
    <source>
        <dbReference type="ARBA" id="ARBA00023204"/>
    </source>
</evidence>
<accession>A0A1F8FHT0</accession>
<evidence type="ECO:0000256" key="3">
    <source>
        <dbReference type="ARBA" id="ARBA00022763"/>
    </source>
</evidence>
<dbReference type="GO" id="GO:0006302">
    <property type="term" value="P:double-strand break repair"/>
    <property type="evidence" value="ECO:0007669"/>
    <property type="project" value="TreeGrafter"/>
</dbReference>
<dbReference type="PANTHER" id="PTHR33991:SF1">
    <property type="entry name" value="DNA REPAIR PROTEIN RECO"/>
    <property type="match status" value="1"/>
</dbReference>
<dbReference type="EMBL" id="MGJT01000026">
    <property type="protein sequence ID" value="OGN11886.1"/>
    <property type="molecule type" value="Genomic_DNA"/>
</dbReference>
<dbReference type="NCBIfam" id="TIGR00613">
    <property type="entry name" value="reco"/>
    <property type="match status" value="1"/>
</dbReference>
<sequence>MLLRGIVVRKTETGEHNQLVTVYTRELGKIKVLAKSAKKNTSKQAGHLDLFNLVDFLAVPGKNYPIITQAQSSENFLDIKSSFAKMMAGFFVLESFHRLVYEEEHDPALWNFLNSQLQRLEQAEKDETNSILTDFKKELLTVLGYNQNLDKTEVDYFLQSLSHQKFSSLHLLDHGESI</sequence>
<dbReference type="GO" id="GO:0006310">
    <property type="term" value="P:DNA recombination"/>
    <property type="evidence" value="ECO:0007669"/>
    <property type="project" value="UniProtKB-KW"/>
</dbReference>
<reference evidence="8 9" key="1">
    <citation type="journal article" date="2016" name="Nat. Commun.">
        <title>Thousands of microbial genomes shed light on interconnected biogeochemical processes in an aquifer system.</title>
        <authorList>
            <person name="Anantharaman K."/>
            <person name="Brown C.T."/>
            <person name="Hug L.A."/>
            <person name="Sharon I."/>
            <person name="Castelle C.J."/>
            <person name="Probst A.J."/>
            <person name="Thomas B.C."/>
            <person name="Singh A."/>
            <person name="Wilkins M.J."/>
            <person name="Karaoz U."/>
            <person name="Brodie E.L."/>
            <person name="Williams K.H."/>
            <person name="Hubbard S.S."/>
            <person name="Banfield J.F."/>
        </authorList>
    </citation>
    <scope>NUCLEOTIDE SEQUENCE [LARGE SCALE GENOMIC DNA]</scope>
</reference>
<keyword evidence="4" id="KW-0233">DNA recombination</keyword>
<keyword evidence="5" id="KW-0234">DNA repair</keyword>
<comment type="similarity">
    <text evidence="1">Belongs to the RecO family.</text>
</comment>
<dbReference type="InterPro" id="IPR042242">
    <property type="entry name" value="RecO_C"/>
</dbReference>
<dbReference type="SUPFAM" id="SSF50249">
    <property type="entry name" value="Nucleic acid-binding proteins"/>
    <property type="match status" value="1"/>
</dbReference>
<gene>
    <name evidence="8" type="ORF">A3C71_00085</name>
</gene>
<proteinExistence type="inferred from homology"/>
<keyword evidence="3" id="KW-0227">DNA damage</keyword>
<dbReference type="GO" id="GO:0043590">
    <property type="term" value="C:bacterial nucleoid"/>
    <property type="evidence" value="ECO:0007669"/>
    <property type="project" value="TreeGrafter"/>
</dbReference>
<dbReference type="SUPFAM" id="SSF57863">
    <property type="entry name" value="ArfGap/RecO-like zinc finger"/>
    <property type="match status" value="1"/>
</dbReference>
<name>A0A1F8FHT0_9BACT</name>
<comment type="caution">
    <text evidence="8">The sequence shown here is derived from an EMBL/GenBank/DDBJ whole genome shotgun (WGS) entry which is preliminary data.</text>
</comment>
<dbReference type="AlphaFoldDB" id="A0A1F8FHT0"/>
<dbReference type="Proteomes" id="UP000178197">
    <property type="component" value="Unassembled WGS sequence"/>
</dbReference>
<dbReference type="Pfam" id="PF02565">
    <property type="entry name" value="RecO_C"/>
    <property type="match status" value="1"/>
</dbReference>
<evidence type="ECO:0000313" key="8">
    <source>
        <dbReference type="EMBL" id="OGN11886.1"/>
    </source>
</evidence>
<protein>
    <recommendedName>
        <fullName evidence="2">DNA repair protein RecO</fullName>
    </recommendedName>
    <alternativeName>
        <fullName evidence="6">Recombination protein O</fullName>
    </alternativeName>
</protein>
<dbReference type="InterPro" id="IPR003717">
    <property type="entry name" value="RecO"/>
</dbReference>
<evidence type="ECO:0000259" key="7">
    <source>
        <dbReference type="Pfam" id="PF11967"/>
    </source>
</evidence>
<dbReference type="Pfam" id="PF11967">
    <property type="entry name" value="RecO_N"/>
    <property type="match status" value="1"/>
</dbReference>
<feature type="domain" description="DNA replication/recombination mediator RecO N-terminal" evidence="7">
    <location>
        <begin position="4"/>
        <end position="76"/>
    </location>
</feature>
<dbReference type="InterPro" id="IPR012340">
    <property type="entry name" value="NA-bd_OB-fold"/>
</dbReference>
<dbReference type="InterPro" id="IPR022572">
    <property type="entry name" value="DNA_rep/recomb_RecO_N"/>
</dbReference>